<evidence type="ECO:0000313" key="4">
    <source>
        <dbReference type="Proteomes" id="UP000001261"/>
    </source>
</evidence>
<feature type="signal peptide" evidence="2">
    <location>
        <begin position="1"/>
        <end position="17"/>
    </location>
</feature>
<dbReference type="GeneID" id="24164635"/>
<evidence type="ECO:0000313" key="3">
    <source>
        <dbReference type="EMBL" id="KJF60492.1"/>
    </source>
</evidence>
<sequence>MTFLSLFCLVSFIGFDGIVFLSSSVEPNKQNRSLLRSTPEERQISHPSNRSVVDSRRPSALEFQDLTEKSNSGSVLAASRRELDSLDSDDGLSDFTYRLFGQIHMTAVGAHVRGRRFITEIESAVAKARNCRPHNWEAKLLFPGLQSTLQNGAFAVGVGESLKKLNYNFQKPPPPRRSSQQPTYGIEIEMLEISEMWAQRMGRVPLYEVHRSKPSRVIRTKAGV</sequence>
<dbReference type="VEuPathDB" id="FungiDB:CIMG_13008"/>
<dbReference type="AlphaFoldDB" id="A0A0D8JT69"/>
<dbReference type="EMBL" id="GG704912">
    <property type="protein sequence ID" value="KJF60492.1"/>
    <property type="molecule type" value="Genomic_DNA"/>
</dbReference>
<protein>
    <submittedName>
        <fullName evidence="3">Uncharacterized protein</fullName>
    </submittedName>
</protein>
<dbReference type="Proteomes" id="UP000001261">
    <property type="component" value="Unassembled WGS sequence"/>
</dbReference>
<gene>
    <name evidence="3" type="ORF">CIMG_13008</name>
</gene>
<dbReference type="InParanoid" id="A0A0D8JT69"/>
<proteinExistence type="predicted"/>
<evidence type="ECO:0000256" key="2">
    <source>
        <dbReference type="SAM" id="SignalP"/>
    </source>
</evidence>
<reference evidence="4" key="1">
    <citation type="journal article" date="2009" name="Genome Res.">
        <title>Comparative genomic analyses of the human fungal pathogens Coccidioides and their relatives.</title>
        <authorList>
            <person name="Sharpton T.J."/>
            <person name="Stajich J.E."/>
            <person name="Rounsley S.D."/>
            <person name="Gardner M.J."/>
            <person name="Wortman J.R."/>
            <person name="Jordar V.S."/>
            <person name="Maiti R."/>
            <person name="Kodira C.D."/>
            <person name="Neafsey D.E."/>
            <person name="Zeng Q."/>
            <person name="Hung C.-Y."/>
            <person name="McMahan C."/>
            <person name="Muszewska A."/>
            <person name="Grynberg M."/>
            <person name="Mandel M.A."/>
            <person name="Kellner E.M."/>
            <person name="Barker B.M."/>
            <person name="Galgiani J.N."/>
            <person name="Orbach M.J."/>
            <person name="Kirkland T.N."/>
            <person name="Cole G.T."/>
            <person name="Henn M.R."/>
            <person name="Birren B.W."/>
            <person name="Taylor J.W."/>
        </authorList>
    </citation>
    <scope>NUCLEOTIDE SEQUENCE [LARGE SCALE GENOMIC DNA]</scope>
    <source>
        <strain evidence="4">RS</strain>
    </source>
</reference>
<reference evidence="4" key="2">
    <citation type="journal article" date="2010" name="Genome Res.">
        <title>Population genomic sequencing of Coccidioides fungi reveals recent hybridization and transposon control.</title>
        <authorList>
            <person name="Neafsey D.E."/>
            <person name="Barker B.M."/>
            <person name="Sharpton T.J."/>
            <person name="Stajich J.E."/>
            <person name="Park D.J."/>
            <person name="Whiston E."/>
            <person name="Hung C.-Y."/>
            <person name="McMahan C."/>
            <person name="White J."/>
            <person name="Sykes S."/>
            <person name="Heiman D."/>
            <person name="Young S."/>
            <person name="Zeng Q."/>
            <person name="Abouelleil A."/>
            <person name="Aftuck L."/>
            <person name="Bessette D."/>
            <person name="Brown A."/>
            <person name="FitzGerald M."/>
            <person name="Lui A."/>
            <person name="Macdonald J.P."/>
            <person name="Priest M."/>
            <person name="Orbach M.J."/>
            <person name="Galgiani J.N."/>
            <person name="Kirkland T.N."/>
            <person name="Cole G.T."/>
            <person name="Birren B.W."/>
            <person name="Henn M.R."/>
            <person name="Taylor J.W."/>
            <person name="Rounsley S.D."/>
        </authorList>
    </citation>
    <scope>GENOME REANNOTATION</scope>
    <source>
        <strain evidence="4">RS</strain>
    </source>
</reference>
<evidence type="ECO:0000256" key="1">
    <source>
        <dbReference type="SAM" id="MobiDB-lite"/>
    </source>
</evidence>
<feature type="chain" id="PRO_5002331025" evidence="2">
    <location>
        <begin position="18"/>
        <end position="224"/>
    </location>
</feature>
<dbReference type="KEGG" id="cim:CIMG_13008"/>
<name>A0A0D8JT69_COCIM</name>
<keyword evidence="2" id="KW-0732">Signal</keyword>
<dbReference type="RefSeq" id="XP_004445307.1">
    <property type="nucleotide sequence ID" value="XM_004445250.1"/>
</dbReference>
<organism evidence="3 4">
    <name type="scientific">Coccidioides immitis (strain RS)</name>
    <name type="common">Valley fever fungus</name>
    <dbReference type="NCBI Taxonomy" id="246410"/>
    <lineage>
        <taxon>Eukaryota</taxon>
        <taxon>Fungi</taxon>
        <taxon>Dikarya</taxon>
        <taxon>Ascomycota</taxon>
        <taxon>Pezizomycotina</taxon>
        <taxon>Eurotiomycetes</taxon>
        <taxon>Eurotiomycetidae</taxon>
        <taxon>Onygenales</taxon>
        <taxon>Onygenaceae</taxon>
        <taxon>Coccidioides</taxon>
    </lineage>
</organism>
<keyword evidence="4" id="KW-1185">Reference proteome</keyword>
<feature type="region of interest" description="Disordered" evidence="1">
    <location>
        <begin position="32"/>
        <end position="58"/>
    </location>
</feature>
<accession>A0A0D8JT69</accession>